<keyword evidence="3" id="KW-0597">Phosphoprotein</keyword>
<dbReference type="InterPro" id="IPR000014">
    <property type="entry name" value="PAS"/>
</dbReference>
<dbReference type="EC" id="2.7.13.3" evidence="2"/>
<keyword evidence="5" id="KW-0812">Transmembrane</keyword>
<dbReference type="SMART" id="SM00388">
    <property type="entry name" value="HisKA"/>
    <property type="match status" value="1"/>
</dbReference>
<dbReference type="PANTHER" id="PTHR43065:SF50">
    <property type="entry name" value="HISTIDINE KINASE"/>
    <property type="match status" value="1"/>
</dbReference>
<dbReference type="SMART" id="SM00091">
    <property type="entry name" value="PAS"/>
    <property type="match status" value="2"/>
</dbReference>
<dbReference type="Pfam" id="PF13426">
    <property type="entry name" value="PAS_9"/>
    <property type="match status" value="2"/>
</dbReference>
<dbReference type="PROSITE" id="PS50109">
    <property type="entry name" value="HIS_KIN"/>
    <property type="match status" value="1"/>
</dbReference>
<keyword evidence="5" id="KW-1133">Transmembrane helix</keyword>
<feature type="transmembrane region" description="Helical" evidence="5">
    <location>
        <begin position="80"/>
        <end position="101"/>
    </location>
</feature>
<dbReference type="InterPro" id="IPR048435">
    <property type="entry name" value="MASE6"/>
</dbReference>
<dbReference type="InterPro" id="IPR003594">
    <property type="entry name" value="HATPase_dom"/>
</dbReference>
<feature type="transmembrane region" description="Helical" evidence="5">
    <location>
        <begin position="54"/>
        <end position="73"/>
    </location>
</feature>
<evidence type="ECO:0000313" key="10">
    <source>
        <dbReference type="Proteomes" id="UP000614424"/>
    </source>
</evidence>
<feature type="domain" description="PAC" evidence="8">
    <location>
        <begin position="412"/>
        <end position="462"/>
    </location>
</feature>
<sequence>MPHFLDTIQNFVLSTLDDRNDSELVRKITLMYGLSSVGICTLVLLGTLALFQGAFFLGTLDFLAAAVLIGILYTIRYKGCYTSCLYTGVVVMYCLFLYLFFTGGVKGTAFMWVYTFPLFSLFLLGERHGLIATLLLFIPCSLFIIFDIVSDSIHLYTMDFAFRFIPSFLAVFLFSYIYEKSRETTQRKLETVLKRQDEIIKERTAQLTAAADRSQRLFDLASDAFFVHDFHTGKFTDTNKQACENLGYTRDEILTFSVTDIDVDYSPEEAAALWETIEKGKTVLIEGKHQRKDGSTFPVEVNIGVFQEKDPTLLLAIARDISQRKQDDEKLRESEENYRLLFESGNDGICVYQQLPAGMPGKFIKINHKTCEMLGYTKEELLQLSPIDTVAPERLNEIPSIIEAQQKAGGHSLFETTLIRKDNNRIEVEISDHSFEVKGHPYTLSIVRDITERKQAEKALQKTHDELEIKVEERTRDLRETHNQLLHAEKLSAIGRLSACIAHEFNNPLHGVMNVISGIKKYQDISEDYLELTDIALNECNRMKLLIRELQQFNRPSSGKNELFDIHKALDTILLFHTKNFENRKVEITKGYDLSIPEILAVQDQIKQVFINLFNNAADSMPDEGGKIIISTSSRDDMIYIHIQDTGTGITPEDHEKIFEPFFTTKLAVKGTGLGLPVSYGIIKSHGGDITVTSEPGKGSTFIISLPIDTRPYNEKKNSGS</sequence>
<evidence type="ECO:0000259" key="8">
    <source>
        <dbReference type="PROSITE" id="PS50113"/>
    </source>
</evidence>
<dbReference type="SUPFAM" id="SSF55785">
    <property type="entry name" value="PYP-like sensor domain (PAS domain)"/>
    <property type="match status" value="2"/>
</dbReference>
<feature type="domain" description="PAC" evidence="8">
    <location>
        <begin position="283"/>
        <end position="333"/>
    </location>
</feature>
<feature type="domain" description="Histidine kinase" evidence="6">
    <location>
        <begin position="500"/>
        <end position="710"/>
    </location>
</feature>
<evidence type="ECO:0000256" key="3">
    <source>
        <dbReference type="ARBA" id="ARBA00022553"/>
    </source>
</evidence>
<dbReference type="SUPFAM" id="SSF55874">
    <property type="entry name" value="ATPase domain of HSP90 chaperone/DNA topoisomerase II/histidine kinase"/>
    <property type="match status" value="1"/>
</dbReference>
<dbReference type="InterPro" id="IPR004358">
    <property type="entry name" value="Sig_transdc_His_kin-like_C"/>
</dbReference>
<dbReference type="InterPro" id="IPR000700">
    <property type="entry name" value="PAS-assoc_C"/>
</dbReference>
<dbReference type="CDD" id="cd00130">
    <property type="entry name" value="PAS"/>
    <property type="match status" value="2"/>
</dbReference>
<evidence type="ECO:0000256" key="5">
    <source>
        <dbReference type="SAM" id="Phobius"/>
    </source>
</evidence>
<organism evidence="9 10">
    <name type="scientific">Candidatus Desulfobia pelagia</name>
    <dbReference type="NCBI Taxonomy" id="2841692"/>
    <lineage>
        <taxon>Bacteria</taxon>
        <taxon>Pseudomonadati</taxon>
        <taxon>Thermodesulfobacteriota</taxon>
        <taxon>Desulfobulbia</taxon>
        <taxon>Desulfobulbales</taxon>
        <taxon>Desulfobulbaceae</taxon>
        <taxon>Candidatus Desulfobia</taxon>
    </lineage>
</organism>
<dbReference type="PROSITE" id="PS50113">
    <property type="entry name" value="PAC"/>
    <property type="match status" value="2"/>
</dbReference>
<evidence type="ECO:0000259" key="7">
    <source>
        <dbReference type="PROSITE" id="PS50112"/>
    </source>
</evidence>
<dbReference type="CDD" id="cd00082">
    <property type="entry name" value="HisKA"/>
    <property type="match status" value="1"/>
</dbReference>
<dbReference type="SUPFAM" id="SSF47384">
    <property type="entry name" value="Homodimeric domain of signal transducing histidine kinase"/>
    <property type="match status" value="1"/>
</dbReference>
<gene>
    <name evidence="9" type="ORF">H8E41_06875</name>
</gene>
<dbReference type="PROSITE" id="PS50112">
    <property type="entry name" value="PAS"/>
    <property type="match status" value="1"/>
</dbReference>
<keyword evidence="4" id="KW-0175">Coiled coil</keyword>
<dbReference type="InterPro" id="IPR036097">
    <property type="entry name" value="HisK_dim/P_sf"/>
</dbReference>
<dbReference type="InterPro" id="IPR005467">
    <property type="entry name" value="His_kinase_dom"/>
</dbReference>
<dbReference type="EMBL" id="JACNJZ010000094">
    <property type="protein sequence ID" value="MBC8317613.1"/>
    <property type="molecule type" value="Genomic_DNA"/>
</dbReference>
<dbReference type="NCBIfam" id="TIGR00229">
    <property type="entry name" value="sensory_box"/>
    <property type="match status" value="2"/>
</dbReference>
<dbReference type="Pfam" id="PF20966">
    <property type="entry name" value="MASE6"/>
    <property type="match status" value="1"/>
</dbReference>
<feature type="domain" description="PAS" evidence="7">
    <location>
        <begin position="334"/>
        <end position="409"/>
    </location>
</feature>
<dbReference type="InterPro" id="IPR035965">
    <property type="entry name" value="PAS-like_dom_sf"/>
</dbReference>
<feature type="coiled-coil region" evidence="4">
    <location>
        <begin position="453"/>
        <end position="484"/>
    </location>
</feature>
<feature type="transmembrane region" description="Helical" evidence="5">
    <location>
        <begin position="160"/>
        <end position="178"/>
    </location>
</feature>
<dbReference type="SMART" id="SM00086">
    <property type="entry name" value="PAC"/>
    <property type="match status" value="2"/>
</dbReference>
<dbReference type="Gene3D" id="3.30.565.10">
    <property type="entry name" value="Histidine kinase-like ATPase, C-terminal domain"/>
    <property type="match status" value="1"/>
</dbReference>
<evidence type="ECO:0000256" key="2">
    <source>
        <dbReference type="ARBA" id="ARBA00012438"/>
    </source>
</evidence>
<evidence type="ECO:0000256" key="4">
    <source>
        <dbReference type="SAM" id="Coils"/>
    </source>
</evidence>
<dbReference type="Pfam" id="PF00512">
    <property type="entry name" value="HisKA"/>
    <property type="match status" value="1"/>
</dbReference>
<dbReference type="InterPro" id="IPR036890">
    <property type="entry name" value="HATPase_C_sf"/>
</dbReference>
<feature type="transmembrane region" description="Helical" evidence="5">
    <location>
        <begin position="29"/>
        <end position="48"/>
    </location>
</feature>
<dbReference type="Gene3D" id="3.30.450.20">
    <property type="entry name" value="PAS domain"/>
    <property type="match status" value="2"/>
</dbReference>
<dbReference type="Pfam" id="PF02518">
    <property type="entry name" value="HATPase_c"/>
    <property type="match status" value="1"/>
</dbReference>
<dbReference type="AlphaFoldDB" id="A0A8J6NF96"/>
<accession>A0A8J6NF96</accession>
<comment type="caution">
    <text evidence="9">The sequence shown here is derived from an EMBL/GenBank/DDBJ whole genome shotgun (WGS) entry which is preliminary data.</text>
</comment>
<evidence type="ECO:0000313" key="9">
    <source>
        <dbReference type="EMBL" id="MBC8317613.1"/>
    </source>
</evidence>
<reference evidence="9 10" key="1">
    <citation type="submission" date="2020-08" db="EMBL/GenBank/DDBJ databases">
        <title>Bridging the membrane lipid divide: bacteria of the FCB group superphylum have the potential to synthesize archaeal ether lipids.</title>
        <authorList>
            <person name="Villanueva L."/>
            <person name="Von Meijenfeldt F.A.B."/>
            <person name="Westbye A.B."/>
            <person name="Yadav S."/>
            <person name="Hopmans E.C."/>
            <person name="Dutilh B.E."/>
            <person name="Sinninghe Damste J.S."/>
        </authorList>
    </citation>
    <scope>NUCLEOTIDE SEQUENCE [LARGE SCALE GENOMIC DNA]</scope>
    <source>
        <strain evidence="9">NIOZ-UU47</strain>
    </source>
</reference>
<dbReference type="InterPro" id="IPR003661">
    <property type="entry name" value="HisK_dim/P_dom"/>
</dbReference>
<protein>
    <recommendedName>
        <fullName evidence="2">histidine kinase</fullName>
        <ecNumber evidence="2">2.7.13.3</ecNumber>
    </recommendedName>
</protein>
<dbReference type="SMART" id="SM00387">
    <property type="entry name" value="HATPase_c"/>
    <property type="match status" value="1"/>
</dbReference>
<dbReference type="GO" id="GO:0000155">
    <property type="term" value="F:phosphorelay sensor kinase activity"/>
    <property type="evidence" value="ECO:0007669"/>
    <property type="project" value="InterPro"/>
</dbReference>
<name>A0A8J6NF96_9BACT</name>
<dbReference type="PANTHER" id="PTHR43065">
    <property type="entry name" value="SENSOR HISTIDINE KINASE"/>
    <property type="match status" value="1"/>
</dbReference>
<dbReference type="PRINTS" id="PR00344">
    <property type="entry name" value="BCTRLSENSOR"/>
</dbReference>
<feature type="transmembrane region" description="Helical" evidence="5">
    <location>
        <begin position="131"/>
        <end position="148"/>
    </location>
</feature>
<evidence type="ECO:0000256" key="1">
    <source>
        <dbReference type="ARBA" id="ARBA00000085"/>
    </source>
</evidence>
<comment type="catalytic activity">
    <reaction evidence="1">
        <text>ATP + protein L-histidine = ADP + protein N-phospho-L-histidine.</text>
        <dbReference type="EC" id="2.7.13.3"/>
    </reaction>
</comment>
<proteinExistence type="predicted"/>
<keyword evidence="5" id="KW-0472">Membrane</keyword>
<dbReference type="InterPro" id="IPR001610">
    <property type="entry name" value="PAC"/>
</dbReference>
<evidence type="ECO:0000259" key="6">
    <source>
        <dbReference type="PROSITE" id="PS50109"/>
    </source>
</evidence>
<dbReference type="Proteomes" id="UP000614424">
    <property type="component" value="Unassembled WGS sequence"/>
</dbReference>
<dbReference type="Gene3D" id="1.10.287.130">
    <property type="match status" value="1"/>
</dbReference>